<dbReference type="CDD" id="cd00051">
    <property type="entry name" value="EFh"/>
    <property type="match status" value="2"/>
</dbReference>
<feature type="domain" description="EF-hand" evidence="3">
    <location>
        <begin position="253"/>
        <end position="288"/>
    </location>
</feature>
<dbReference type="PROSITE" id="PS00018">
    <property type="entry name" value="EF_HAND_1"/>
    <property type="match status" value="5"/>
</dbReference>
<evidence type="ECO:0000313" key="4">
    <source>
        <dbReference type="EMBL" id="KOO35569.1"/>
    </source>
</evidence>
<dbReference type="InterPro" id="IPR002048">
    <property type="entry name" value="EF_hand_dom"/>
</dbReference>
<keyword evidence="1" id="KW-0677">Repeat</keyword>
<evidence type="ECO:0000256" key="1">
    <source>
        <dbReference type="ARBA" id="ARBA00022737"/>
    </source>
</evidence>
<dbReference type="GO" id="GO:0005509">
    <property type="term" value="F:calcium ion binding"/>
    <property type="evidence" value="ECO:0007669"/>
    <property type="project" value="InterPro"/>
</dbReference>
<dbReference type="GO" id="GO:0032588">
    <property type="term" value="C:trans-Golgi network membrane"/>
    <property type="evidence" value="ECO:0007669"/>
    <property type="project" value="TreeGrafter"/>
</dbReference>
<dbReference type="SMART" id="SM00054">
    <property type="entry name" value="EFh"/>
    <property type="match status" value="6"/>
</dbReference>
<dbReference type="EMBL" id="JWZX01000816">
    <property type="protein sequence ID" value="KOO35569.1"/>
    <property type="molecule type" value="Genomic_DNA"/>
</dbReference>
<feature type="domain" description="EF-hand" evidence="3">
    <location>
        <begin position="84"/>
        <end position="119"/>
    </location>
</feature>
<dbReference type="PANTHER" id="PTHR46311">
    <property type="entry name" value="CALCIUM-BINDING PROTEIN 8-RELATED"/>
    <property type="match status" value="1"/>
</dbReference>
<feature type="domain" description="EF-hand" evidence="3">
    <location>
        <begin position="217"/>
        <end position="252"/>
    </location>
</feature>
<gene>
    <name evidence="4" type="ORF">Ctob_011128</name>
</gene>
<dbReference type="InterPro" id="IPR051111">
    <property type="entry name" value="Ca-binding_regulatory"/>
</dbReference>
<comment type="caution">
    <text evidence="4">The sequence shown here is derived from an EMBL/GenBank/DDBJ whole genome shotgun (WGS) entry which is preliminary data.</text>
</comment>
<sequence>MPRAAQETFEVSMRQSAMEFDAHDLDRSRNLDFAELCALVREREIGIFPEAVLRRRFEDMDTDGNGLVSMKEYIIWMLRDALRRSVARVRDLFMQWDDDNSSSIDKREWRKAMKVLGIAAQNDEMDAVFDEFDEDRSGEVSFEELDRQLRVRYPLPGLEDAAARDVALSAQRMHKLRTAPSGKVGRTFSSALLDTTQVTGESGGKSVQDQLRAALAANLTRIIDLFRDWDDDGNGLIDKKEFRQAMRSLGFSAPKTEVDALFDSFDNDGGGSIDYHELNAQLRRHAQIAANLKAGAKGKIETKAKNKFAIGKDRQARVRSKTLGSDVQLLADKPLVQQLCAALNASWTRVVDLFREWDANGD</sequence>
<dbReference type="InterPro" id="IPR011992">
    <property type="entry name" value="EF-hand-dom_pair"/>
</dbReference>
<keyword evidence="5" id="KW-1185">Reference proteome</keyword>
<dbReference type="InterPro" id="IPR018247">
    <property type="entry name" value="EF_Hand_1_Ca_BS"/>
</dbReference>
<feature type="domain" description="EF-hand" evidence="3">
    <location>
        <begin position="48"/>
        <end position="83"/>
    </location>
</feature>
<name>A0A0M0K9V3_9EUKA</name>
<proteinExistence type="predicted"/>
<dbReference type="PROSITE" id="PS50222">
    <property type="entry name" value="EF_HAND_2"/>
    <property type="match status" value="5"/>
</dbReference>
<evidence type="ECO:0000259" key="3">
    <source>
        <dbReference type="PROSITE" id="PS50222"/>
    </source>
</evidence>
<dbReference type="Gene3D" id="1.10.238.10">
    <property type="entry name" value="EF-hand"/>
    <property type="match status" value="2"/>
</dbReference>
<protein>
    <submittedName>
        <fullName evidence="4">Calmodulin-like 5</fullName>
    </submittedName>
</protein>
<dbReference type="Pfam" id="PF13499">
    <property type="entry name" value="EF-hand_7"/>
    <property type="match status" value="2"/>
</dbReference>
<organism evidence="4 5">
    <name type="scientific">Chrysochromulina tobinii</name>
    <dbReference type="NCBI Taxonomy" id="1460289"/>
    <lineage>
        <taxon>Eukaryota</taxon>
        <taxon>Haptista</taxon>
        <taxon>Haptophyta</taxon>
        <taxon>Prymnesiophyceae</taxon>
        <taxon>Prymnesiales</taxon>
        <taxon>Chrysochromulinaceae</taxon>
        <taxon>Chrysochromulina</taxon>
    </lineage>
</organism>
<dbReference type="PANTHER" id="PTHR46311:SF5">
    <property type="entry name" value="EF-HAND DOMAIN-CONTAINING PROTEIN"/>
    <property type="match status" value="1"/>
</dbReference>
<evidence type="ECO:0000313" key="5">
    <source>
        <dbReference type="Proteomes" id="UP000037460"/>
    </source>
</evidence>
<feature type="non-terminal residue" evidence="4">
    <location>
        <position position="362"/>
    </location>
</feature>
<dbReference type="Pfam" id="PF13202">
    <property type="entry name" value="EF-hand_5"/>
    <property type="match status" value="1"/>
</dbReference>
<dbReference type="OrthoDB" id="26525at2759"/>
<evidence type="ECO:0000256" key="2">
    <source>
        <dbReference type="ARBA" id="ARBA00022837"/>
    </source>
</evidence>
<dbReference type="SUPFAM" id="SSF47473">
    <property type="entry name" value="EF-hand"/>
    <property type="match status" value="2"/>
</dbReference>
<reference evidence="5" key="1">
    <citation type="journal article" date="2015" name="PLoS Genet.">
        <title>Genome Sequence and Transcriptome Analyses of Chrysochromulina tobin: Metabolic Tools for Enhanced Algal Fitness in the Prominent Order Prymnesiales (Haptophyceae).</title>
        <authorList>
            <person name="Hovde B.T."/>
            <person name="Deodato C.R."/>
            <person name="Hunsperger H.M."/>
            <person name="Ryken S.A."/>
            <person name="Yost W."/>
            <person name="Jha R.K."/>
            <person name="Patterson J."/>
            <person name="Monnat R.J. Jr."/>
            <person name="Barlow S.B."/>
            <person name="Starkenburg S.R."/>
            <person name="Cattolico R.A."/>
        </authorList>
    </citation>
    <scope>NUCLEOTIDE SEQUENCE</scope>
    <source>
        <strain evidence="5">CCMP291</strain>
    </source>
</reference>
<dbReference type="Proteomes" id="UP000037460">
    <property type="component" value="Unassembled WGS sequence"/>
</dbReference>
<dbReference type="AlphaFoldDB" id="A0A0M0K9V3"/>
<accession>A0A0M0K9V3</accession>
<keyword evidence="2" id="KW-0106">Calcium</keyword>
<feature type="domain" description="EF-hand" evidence="3">
    <location>
        <begin position="120"/>
        <end position="155"/>
    </location>
</feature>